<accession>A0A6V7V1Z5</accession>
<gene>
    <name evidence="2" type="ORF">MENT_LOCUS19742</name>
</gene>
<comment type="caution">
    <text evidence="2">The sequence shown here is derived from an EMBL/GenBank/DDBJ whole genome shotgun (WGS) entry which is preliminary data.</text>
</comment>
<organism evidence="2 3">
    <name type="scientific">Meloidogyne enterolobii</name>
    <name type="common">Root-knot nematode worm</name>
    <name type="synonym">Meloidogyne mayaguensis</name>
    <dbReference type="NCBI Taxonomy" id="390850"/>
    <lineage>
        <taxon>Eukaryota</taxon>
        <taxon>Metazoa</taxon>
        <taxon>Ecdysozoa</taxon>
        <taxon>Nematoda</taxon>
        <taxon>Chromadorea</taxon>
        <taxon>Rhabditida</taxon>
        <taxon>Tylenchina</taxon>
        <taxon>Tylenchomorpha</taxon>
        <taxon>Tylenchoidea</taxon>
        <taxon>Meloidogynidae</taxon>
        <taxon>Meloidogyninae</taxon>
        <taxon>Meloidogyne</taxon>
    </lineage>
</organism>
<keyword evidence="1" id="KW-0812">Transmembrane</keyword>
<keyword evidence="1" id="KW-1133">Transmembrane helix</keyword>
<dbReference type="AlphaFoldDB" id="A0A6V7V1Z5"/>
<dbReference type="EMBL" id="CAJEWN010000140">
    <property type="protein sequence ID" value="CAD2168375.1"/>
    <property type="molecule type" value="Genomic_DNA"/>
</dbReference>
<evidence type="ECO:0000313" key="2">
    <source>
        <dbReference type="EMBL" id="CAD2168375.1"/>
    </source>
</evidence>
<proteinExistence type="predicted"/>
<evidence type="ECO:0000313" key="3">
    <source>
        <dbReference type="Proteomes" id="UP000580250"/>
    </source>
</evidence>
<dbReference type="Proteomes" id="UP000580250">
    <property type="component" value="Unassembled WGS sequence"/>
</dbReference>
<keyword evidence="1" id="KW-0472">Membrane</keyword>
<protein>
    <submittedName>
        <fullName evidence="2">Uncharacterized protein</fullName>
    </submittedName>
</protein>
<sequence length="71" mass="8016">MGPGNPLHPLLILIIGILYALCLFQTRSLNYEGLINQIKSIINEQGGFIMELLSKTHNRTVHDESKNEKVQ</sequence>
<evidence type="ECO:0000256" key="1">
    <source>
        <dbReference type="SAM" id="Phobius"/>
    </source>
</evidence>
<reference evidence="2 3" key="1">
    <citation type="submission" date="2020-08" db="EMBL/GenBank/DDBJ databases">
        <authorList>
            <person name="Koutsovoulos G."/>
            <person name="Danchin GJ E."/>
        </authorList>
    </citation>
    <scope>NUCLEOTIDE SEQUENCE [LARGE SCALE GENOMIC DNA]</scope>
</reference>
<feature type="transmembrane region" description="Helical" evidence="1">
    <location>
        <begin position="6"/>
        <end position="24"/>
    </location>
</feature>
<name>A0A6V7V1Z5_MELEN</name>